<keyword evidence="3" id="KW-0560">Oxidoreductase</keyword>
<dbReference type="InterPro" id="IPR036661">
    <property type="entry name" value="Luciferase-like_sf"/>
</dbReference>
<keyword evidence="1" id="KW-0285">Flavoprotein</keyword>
<dbReference type="InterPro" id="IPR051260">
    <property type="entry name" value="Diverse_substr_monoxygenases"/>
</dbReference>
<keyword evidence="2" id="KW-0288">FMN</keyword>
<dbReference type="EMBL" id="JACJHX010000015">
    <property type="protein sequence ID" value="MBA9028512.1"/>
    <property type="molecule type" value="Genomic_DNA"/>
</dbReference>
<evidence type="ECO:0000313" key="6">
    <source>
        <dbReference type="EMBL" id="MBA9028512.1"/>
    </source>
</evidence>
<dbReference type="Proteomes" id="UP000626697">
    <property type="component" value="Unassembled WGS sequence"/>
</dbReference>
<comment type="caution">
    <text evidence="6">The sequence shown here is derived from an EMBL/GenBank/DDBJ whole genome shotgun (WGS) entry which is preliminary data.</text>
</comment>
<name>A0ABR6CVZ5_9BACI</name>
<evidence type="ECO:0000313" key="7">
    <source>
        <dbReference type="Proteomes" id="UP000626697"/>
    </source>
</evidence>
<dbReference type="PANTHER" id="PTHR30011:SF16">
    <property type="entry name" value="C2H2 FINGER DOMAIN TRANSCRIPTION FACTOR (EUROFUNG)-RELATED"/>
    <property type="match status" value="1"/>
</dbReference>
<reference evidence="6 7" key="1">
    <citation type="submission" date="2020-08" db="EMBL/GenBank/DDBJ databases">
        <title>Genomic Encyclopedia of Type Strains, Phase IV (KMG-IV): sequencing the most valuable type-strain genomes for metagenomic binning, comparative biology and taxonomic classification.</title>
        <authorList>
            <person name="Goeker M."/>
        </authorList>
    </citation>
    <scope>NUCLEOTIDE SEQUENCE [LARGE SCALE GENOMIC DNA]</scope>
    <source>
        <strain evidence="6 7">DSM 105481</strain>
    </source>
</reference>
<keyword evidence="4" id="KW-0503">Monooxygenase</keyword>
<dbReference type="NCBIfam" id="TIGR03571">
    <property type="entry name" value="lucif_BA3436"/>
    <property type="match status" value="1"/>
</dbReference>
<dbReference type="PANTHER" id="PTHR30011">
    <property type="entry name" value="ALKANESULFONATE MONOOXYGENASE-RELATED"/>
    <property type="match status" value="1"/>
</dbReference>
<dbReference type="SUPFAM" id="SSF51679">
    <property type="entry name" value="Bacterial luciferase-like"/>
    <property type="match status" value="1"/>
</dbReference>
<feature type="domain" description="Luciferase-like" evidence="5">
    <location>
        <begin position="29"/>
        <end position="235"/>
    </location>
</feature>
<evidence type="ECO:0000259" key="5">
    <source>
        <dbReference type="Pfam" id="PF00296"/>
    </source>
</evidence>
<sequence length="320" mass="36735">MSLNQHKGFNRMYQKGKMTLGFLPPFEPMTNELPKMENTVELSRKIEDLGFSAIWLRDVTMQDAKSNDHGQVYDLWIYLTYLAAHTKHIALGTASVVLPLRHPVRVAKEATSIDRLFPDRLIMGVASGDRQKDFTALGVEREGRGNLFQQNFNFVERLLEEEQPTIDSNQGMIEGRSMKLIPTPVTTIPTMVTGFSQQSIEWIAEHGNGWIQYPRGIEEQATLIRNYRELVERKNPGLFKPFTQTFYIDLLENPDAVPMPIPLGFRLGRNHLLELLYKFQAIGVNHLAFVPYFAHRPMEEMIQEIGEEILPHFPTHDSIS</sequence>
<dbReference type="InterPro" id="IPR011251">
    <property type="entry name" value="Luciferase-like_dom"/>
</dbReference>
<evidence type="ECO:0000256" key="4">
    <source>
        <dbReference type="ARBA" id="ARBA00023033"/>
    </source>
</evidence>
<dbReference type="RefSeq" id="WP_182503592.1">
    <property type="nucleotide sequence ID" value="NZ_JACJHX010000015.1"/>
</dbReference>
<dbReference type="Gene3D" id="3.20.20.30">
    <property type="entry name" value="Luciferase-like domain"/>
    <property type="match status" value="1"/>
</dbReference>
<dbReference type="Pfam" id="PF00296">
    <property type="entry name" value="Bac_luciferase"/>
    <property type="match status" value="1"/>
</dbReference>
<keyword evidence="7" id="KW-1185">Reference proteome</keyword>
<organism evidence="6 7">
    <name type="scientific">Peribacillus huizhouensis</name>
    <dbReference type="NCBI Taxonomy" id="1501239"/>
    <lineage>
        <taxon>Bacteria</taxon>
        <taxon>Bacillati</taxon>
        <taxon>Bacillota</taxon>
        <taxon>Bacilli</taxon>
        <taxon>Bacillales</taxon>
        <taxon>Bacillaceae</taxon>
        <taxon>Peribacillus</taxon>
    </lineage>
</organism>
<gene>
    <name evidence="6" type="ORF">HNP81_003832</name>
</gene>
<evidence type="ECO:0000256" key="2">
    <source>
        <dbReference type="ARBA" id="ARBA00022643"/>
    </source>
</evidence>
<protein>
    <submittedName>
        <fullName evidence="6">Luciferase-type oxidoreductase</fullName>
    </submittedName>
</protein>
<evidence type="ECO:0000256" key="3">
    <source>
        <dbReference type="ARBA" id="ARBA00023002"/>
    </source>
</evidence>
<accession>A0ABR6CVZ5</accession>
<dbReference type="InterPro" id="IPR020020">
    <property type="entry name" value="Luciferase-type_oxidoreductase"/>
</dbReference>
<proteinExistence type="predicted"/>
<evidence type="ECO:0000256" key="1">
    <source>
        <dbReference type="ARBA" id="ARBA00022630"/>
    </source>
</evidence>